<comment type="cofactor">
    <cofactor evidence="1">
        <name>heme</name>
        <dbReference type="ChEBI" id="CHEBI:30413"/>
    </cofactor>
</comment>
<organism evidence="7 8">
    <name type="scientific">Apiospora marii</name>
    <dbReference type="NCBI Taxonomy" id="335849"/>
    <lineage>
        <taxon>Eukaryota</taxon>
        <taxon>Fungi</taxon>
        <taxon>Dikarya</taxon>
        <taxon>Ascomycota</taxon>
        <taxon>Pezizomycotina</taxon>
        <taxon>Sordariomycetes</taxon>
        <taxon>Xylariomycetidae</taxon>
        <taxon>Amphisphaeriales</taxon>
        <taxon>Apiosporaceae</taxon>
        <taxon>Apiospora</taxon>
    </lineage>
</organism>
<dbReference type="PRINTS" id="PR00385">
    <property type="entry name" value="P450"/>
</dbReference>
<reference evidence="7 8" key="1">
    <citation type="submission" date="2023-01" db="EMBL/GenBank/DDBJ databases">
        <title>Analysis of 21 Apiospora genomes using comparative genomics revels a genus with tremendous synthesis potential of carbohydrate active enzymes and secondary metabolites.</title>
        <authorList>
            <person name="Sorensen T."/>
        </authorList>
    </citation>
    <scope>NUCLEOTIDE SEQUENCE [LARGE SCALE GENOMIC DNA]</scope>
    <source>
        <strain evidence="7 8">CBS 20057</strain>
    </source>
</reference>
<gene>
    <name evidence="7" type="ORF">PG991_003189</name>
</gene>
<dbReference type="InterPro" id="IPR002401">
    <property type="entry name" value="Cyt_P450_E_grp-I"/>
</dbReference>
<proteinExistence type="inferred from homology"/>
<protein>
    <submittedName>
        <fullName evidence="7">Cytochrome P450</fullName>
    </submittedName>
</protein>
<dbReference type="PANTHER" id="PTHR24305:SF232">
    <property type="entry name" value="P450, PUTATIVE (EUROFUNG)-RELATED"/>
    <property type="match status" value="1"/>
</dbReference>
<evidence type="ECO:0000256" key="1">
    <source>
        <dbReference type="ARBA" id="ARBA00001971"/>
    </source>
</evidence>
<dbReference type="PANTHER" id="PTHR24305">
    <property type="entry name" value="CYTOCHROME P450"/>
    <property type="match status" value="1"/>
</dbReference>
<evidence type="ECO:0000256" key="3">
    <source>
        <dbReference type="ARBA" id="ARBA00022617"/>
    </source>
</evidence>
<evidence type="ECO:0000256" key="2">
    <source>
        <dbReference type="ARBA" id="ARBA00010617"/>
    </source>
</evidence>
<accession>A0ABR1SHI0</accession>
<feature type="chain" id="PRO_5045043926" evidence="6">
    <location>
        <begin position="18"/>
        <end position="569"/>
    </location>
</feature>
<dbReference type="Gene3D" id="1.10.630.10">
    <property type="entry name" value="Cytochrome P450"/>
    <property type="match status" value="1"/>
</dbReference>
<sequence length="569" mass="64383">MWLYILLAASATALIVAVRQRIYPKPYPGIPYNEQSAHRISGDLPELVPVIKSTNEYSTAIFSITTQRLGKPIAQMLFPALRKPLILLEDPREIEDIIVRRNREFDKAPMSINTIRPMFANATTSQYTTPQLKAQKRLWADVISAEFLHKAAAPNIYKATLNLLELWRLKASSSVHKDRPFKVPEDFQNATLDAMWVAVVGEEPGVTRYEITKLQNQIAGKSENNLPPPRGIFLKREVDYIADVIARNASSPVPGWAQKLETYMPRHRQFRRTVNAEITLVMRKAVDRFQRLDLGKLEADEMDTCMSDQVLRRLVLAAKKAQRPLADPTKDQRMLDEMFFLLVAGYDTTANLLTWFVRYMESYPTAQSELRAALQAAFPSSKVPSMEDIIGKNIPYLDAACEETFRLGGVAKGNLRQALVDTEVLGCKIPKGAEIFMNYHFNHAPYPVEESDRSTSSQTAGAKYGDDRLYYGSAGRDLGNFEPKRWLVKDTHTERELFNQNALPSLAFGGGYRGCSGRKLAVMEFRLIVALLVLNFEFLELPADLKTLKASEKIFRSPDMPFVRLRALS</sequence>
<keyword evidence="8" id="KW-1185">Reference proteome</keyword>
<comment type="similarity">
    <text evidence="2">Belongs to the cytochrome P450 family.</text>
</comment>
<feature type="signal peptide" evidence="6">
    <location>
        <begin position="1"/>
        <end position="17"/>
    </location>
</feature>
<dbReference type="SUPFAM" id="SSF48264">
    <property type="entry name" value="Cytochrome P450"/>
    <property type="match status" value="1"/>
</dbReference>
<dbReference type="Proteomes" id="UP001396898">
    <property type="component" value="Unassembled WGS sequence"/>
</dbReference>
<name>A0ABR1SHI0_9PEZI</name>
<dbReference type="PRINTS" id="PR00463">
    <property type="entry name" value="EP450I"/>
</dbReference>
<dbReference type="Pfam" id="PF00067">
    <property type="entry name" value="p450"/>
    <property type="match status" value="2"/>
</dbReference>
<comment type="caution">
    <text evidence="7">The sequence shown here is derived from an EMBL/GenBank/DDBJ whole genome shotgun (WGS) entry which is preliminary data.</text>
</comment>
<keyword evidence="5" id="KW-0408">Iron</keyword>
<evidence type="ECO:0000313" key="7">
    <source>
        <dbReference type="EMBL" id="KAK8033791.1"/>
    </source>
</evidence>
<evidence type="ECO:0000313" key="8">
    <source>
        <dbReference type="Proteomes" id="UP001396898"/>
    </source>
</evidence>
<keyword evidence="6" id="KW-0732">Signal</keyword>
<dbReference type="InterPro" id="IPR001128">
    <property type="entry name" value="Cyt_P450"/>
</dbReference>
<evidence type="ECO:0000256" key="4">
    <source>
        <dbReference type="ARBA" id="ARBA00022723"/>
    </source>
</evidence>
<dbReference type="InterPro" id="IPR050121">
    <property type="entry name" value="Cytochrome_P450_monoxygenase"/>
</dbReference>
<evidence type="ECO:0000256" key="6">
    <source>
        <dbReference type="SAM" id="SignalP"/>
    </source>
</evidence>
<dbReference type="InterPro" id="IPR036396">
    <property type="entry name" value="Cyt_P450_sf"/>
</dbReference>
<evidence type="ECO:0000256" key="5">
    <source>
        <dbReference type="ARBA" id="ARBA00023004"/>
    </source>
</evidence>
<keyword evidence="3" id="KW-0349">Heme</keyword>
<dbReference type="EMBL" id="JAQQWI010000006">
    <property type="protein sequence ID" value="KAK8033791.1"/>
    <property type="molecule type" value="Genomic_DNA"/>
</dbReference>
<keyword evidence="4" id="KW-0479">Metal-binding</keyword>